<evidence type="ECO:0000256" key="1">
    <source>
        <dbReference type="SAM" id="MobiDB-lite"/>
    </source>
</evidence>
<name>A0A9P8UWD3_9PEZI</name>
<comment type="caution">
    <text evidence="2">The sequence shown here is derived from an EMBL/GenBank/DDBJ whole genome shotgun (WGS) entry which is preliminary data.</text>
</comment>
<evidence type="ECO:0000313" key="3">
    <source>
        <dbReference type="Proteomes" id="UP000758603"/>
    </source>
</evidence>
<reference evidence="2" key="1">
    <citation type="journal article" date="2021" name="Nat. Commun.">
        <title>Genetic determinants of endophytism in the Arabidopsis root mycobiome.</title>
        <authorList>
            <person name="Mesny F."/>
            <person name="Miyauchi S."/>
            <person name="Thiergart T."/>
            <person name="Pickel B."/>
            <person name="Atanasova L."/>
            <person name="Karlsson M."/>
            <person name="Huettel B."/>
            <person name="Barry K.W."/>
            <person name="Haridas S."/>
            <person name="Chen C."/>
            <person name="Bauer D."/>
            <person name="Andreopoulos W."/>
            <person name="Pangilinan J."/>
            <person name="LaButti K."/>
            <person name="Riley R."/>
            <person name="Lipzen A."/>
            <person name="Clum A."/>
            <person name="Drula E."/>
            <person name="Henrissat B."/>
            <person name="Kohler A."/>
            <person name="Grigoriev I.V."/>
            <person name="Martin F.M."/>
            <person name="Hacquard S."/>
        </authorList>
    </citation>
    <scope>NUCLEOTIDE SEQUENCE</scope>
    <source>
        <strain evidence="2">MPI-SDFR-AT-0073</strain>
    </source>
</reference>
<evidence type="ECO:0000313" key="2">
    <source>
        <dbReference type="EMBL" id="KAH6660504.1"/>
    </source>
</evidence>
<feature type="region of interest" description="Disordered" evidence="1">
    <location>
        <begin position="128"/>
        <end position="183"/>
    </location>
</feature>
<dbReference type="RefSeq" id="XP_045964635.1">
    <property type="nucleotide sequence ID" value="XM_046105780.1"/>
</dbReference>
<organism evidence="2 3">
    <name type="scientific">Truncatella angustata</name>
    <dbReference type="NCBI Taxonomy" id="152316"/>
    <lineage>
        <taxon>Eukaryota</taxon>
        <taxon>Fungi</taxon>
        <taxon>Dikarya</taxon>
        <taxon>Ascomycota</taxon>
        <taxon>Pezizomycotina</taxon>
        <taxon>Sordariomycetes</taxon>
        <taxon>Xylariomycetidae</taxon>
        <taxon>Amphisphaeriales</taxon>
        <taxon>Sporocadaceae</taxon>
        <taxon>Truncatella</taxon>
    </lineage>
</organism>
<feature type="compositionally biased region" description="Polar residues" evidence="1">
    <location>
        <begin position="7"/>
        <end position="17"/>
    </location>
</feature>
<accession>A0A9P8UWD3</accession>
<proteinExistence type="predicted"/>
<feature type="region of interest" description="Disordered" evidence="1">
    <location>
        <begin position="1"/>
        <end position="47"/>
    </location>
</feature>
<dbReference type="Proteomes" id="UP000758603">
    <property type="component" value="Unassembled WGS sequence"/>
</dbReference>
<dbReference type="AlphaFoldDB" id="A0A9P8UWD3"/>
<protein>
    <submittedName>
        <fullName evidence="2">Uncharacterized protein</fullName>
    </submittedName>
</protein>
<keyword evidence="3" id="KW-1185">Reference proteome</keyword>
<sequence length="183" mass="19921">MPLSYGFASSTAHSIPKTSRPKREAFRLAPLAVPGSSHGTSTYRDNKRSTESITSSWNSRFLCAMSPSDVSHRTGTLPPPTPSSVTAYSTKRTINPGVYICKGEGHSVRHSWIVGGRLVEFPFPESRSYDGHTDEHQRKHYMEEGTQPPISIPSSGSCRRPSEVSTSSIGSASSSGKSYRWSA</sequence>
<dbReference type="OrthoDB" id="4702215at2759"/>
<dbReference type="EMBL" id="JAGPXC010000001">
    <property type="protein sequence ID" value="KAH6660504.1"/>
    <property type="molecule type" value="Genomic_DNA"/>
</dbReference>
<dbReference type="GeneID" id="70134671"/>
<feature type="compositionally biased region" description="Low complexity" evidence="1">
    <location>
        <begin position="163"/>
        <end position="183"/>
    </location>
</feature>
<gene>
    <name evidence="2" type="ORF">BKA67DRAFT_641586</name>
</gene>
<feature type="compositionally biased region" description="Basic and acidic residues" evidence="1">
    <location>
        <begin position="128"/>
        <end position="143"/>
    </location>
</feature>
<feature type="compositionally biased region" description="Polar residues" evidence="1">
    <location>
        <begin position="148"/>
        <end position="157"/>
    </location>
</feature>